<comment type="similarity">
    <text evidence="1">Belongs to the peptidase S1C family.</text>
</comment>
<dbReference type="CDD" id="cd06779">
    <property type="entry name" value="cpPDZ_Deg_HtrA-like"/>
    <property type="match status" value="1"/>
</dbReference>
<dbReference type="SUPFAM" id="SSF50494">
    <property type="entry name" value="Trypsin-like serine proteases"/>
    <property type="match status" value="1"/>
</dbReference>
<dbReference type="Proteomes" id="UP000597444">
    <property type="component" value="Unassembled WGS sequence"/>
</dbReference>
<dbReference type="SMART" id="SM00228">
    <property type="entry name" value="PDZ"/>
    <property type="match status" value="1"/>
</dbReference>
<keyword evidence="2" id="KW-0645">Protease</keyword>
<gene>
    <name evidence="5" type="ORF">KSF_061980</name>
</gene>
<protein>
    <submittedName>
        <fullName evidence="5">2-alkenal reductase</fullName>
    </submittedName>
</protein>
<dbReference type="PANTHER" id="PTHR22939:SF129">
    <property type="entry name" value="SERINE PROTEASE HTRA2, MITOCHONDRIAL"/>
    <property type="match status" value="1"/>
</dbReference>
<organism evidence="5 6">
    <name type="scientific">Reticulibacter mediterranei</name>
    <dbReference type="NCBI Taxonomy" id="2778369"/>
    <lineage>
        <taxon>Bacteria</taxon>
        <taxon>Bacillati</taxon>
        <taxon>Chloroflexota</taxon>
        <taxon>Ktedonobacteria</taxon>
        <taxon>Ktedonobacterales</taxon>
        <taxon>Reticulibacteraceae</taxon>
        <taxon>Reticulibacter</taxon>
    </lineage>
</organism>
<evidence type="ECO:0000256" key="2">
    <source>
        <dbReference type="ARBA" id="ARBA00022670"/>
    </source>
</evidence>
<dbReference type="Pfam" id="PF13180">
    <property type="entry name" value="PDZ_2"/>
    <property type="match status" value="1"/>
</dbReference>
<comment type="caution">
    <text evidence="5">The sequence shown here is derived from an EMBL/GenBank/DDBJ whole genome shotgun (WGS) entry which is preliminary data.</text>
</comment>
<dbReference type="Gene3D" id="2.40.10.10">
    <property type="entry name" value="Trypsin-like serine proteases"/>
    <property type="match status" value="2"/>
</dbReference>
<evidence type="ECO:0000313" key="6">
    <source>
        <dbReference type="Proteomes" id="UP000597444"/>
    </source>
</evidence>
<evidence type="ECO:0000313" key="5">
    <source>
        <dbReference type="EMBL" id="GHO96150.1"/>
    </source>
</evidence>
<dbReference type="SUPFAM" id="SSF50156">
    <property type="entry name" value="PDZ domain-like"/>
    <property type="match status" value="1"/>
</dbReference>
<dbReference type="InterPro" id="IPR001940">
    <property type="entry name" value="Peptidase_S1C"/>
</dbReference>
<accession>A0A8J3ISL0</accession>
<dbReference type="RefSeq" id="WP_220206793.1">
    <property type="nucleotide sequence ID" value="NZ_BNJK01000001.1"/>
</dbReference>
<reference evidence="5" key="1">
    <citation type="submission" date="2020-10" db="EMBL/GenBank/DDBJ databases">
        <title>Taxonomic study of unclassified bacteria belonging to the class Ktedonobacteria.</title>
        <authorList>
            <person name="Yabe S."/>
            <person name="Wang C.M."/>
            <person name="Zheng Y."/>
            <person name="Sakai Y."/>
            <person name="Cavaletti L."/>
            <person name="Monciardini P."/>
            <person name="Donadio S."/>
        </authorList>
    </citation>
    <scope>NUCLEOTIDE SEQUENCE</scope>
    <source>
        <strain evidence="5">ID150040</strain>
    </source>
</reference>
<keyword evidence="3" id="KW-0378">Hydrolase</keyword>
<sequence length="323" mass="34180">MMNTYERDAQALDAYSHAVTQAAERVGPAVVRIDIERGDGRAGRRSSPSGFGGGGLGSGFIFASDGQILTNAHVVEHARRIHVTLADGRTFDAGLVGSDPTVDVAVLRIGADHLPVVELGRAPLKVGQLVIAVGNPYGLNWTVTAGVVSALGRTLEAPGVHKMTNLIQTDTPINPGNSGGPLVDSAGRVVGITTAMMPMAQGLGFSVPLDTVKVVVAKLAQKREMAFVGVTMGVGGMRVKIDEALQRTLKITQQFGMEVMEIRPGGPADRAELKRLDIIISANGEAVKEPRDLQRIVRRHQSGAQIPVQFLRGGRLRKVTVLV</sequence>
<evidence type="ECO:0000256" key="3">
    <source>
        <dbReference type="ARBA" id="ARBA00022801"/>
    </source>
</evidence>
<dbReference type="GO" id="GO:0004252">
    <property type="term" value="F:serine-type endopeptidase activity"/>
    <property type="evidence" value="ECO:0007669"/>
    <property type="project" value="InterPro"/>
</dbReference>
<dbReference type="Gene3D" id="2.30.42.10">
    <property type="match status" value="1"/>
</dbReference>
<proteinExistence type="inferred from homology"/>
<dbReference type="AlphaFoldDB" id="A0A8J3ISL0"/>
<dbReference type="PROSITE" id="PS50106">
    <property type="entry name" value="PDZ"/>
    <property type="match status" value="1"/>
</dbReference>
<feature type="domain" description="PDZ" evidence="4">
    <location>
        <begin position="213"/>
        <end position="288"/>
    </location>
</feature>
<evidence type="ECO:0000256" key="1">
    <source>
        <dbReference type="ARBA" id="ARBA00010541"/>
    </source>
</evidence>
<dbReference type="InterPro" id="IPR009003">
    <property type="entry name" value="Peptidase_S1_PA"/>
</dbReference>
<name>A0A8J3ISL0_9CHLR</name>
<evidence type="ECO:0000259" key="4">
    <source>
        <dbReference type="PROSITE" id="PS50106"/>
    </source>
</evidence>
<dbReference type="EMBL" id="BNJK01000001">
    <property type="protein sequence ID" value="GHO96150.1"/>
    <property type="molecule type" value="Genomic_DNA"/>
</dbReference>
<dbReference type="InterPro" id="IPR001478">
    <property type="entry name" value="PDZ"/>
</dbReference>
<dbReference type="InterPro" id="IPR036034">
    <property type="entry name" value="PDZ_sf"/>
</dbReference>
<dbReference type="GO" id="GO:0006508">
    <property type="term" value="P:proteolysis"/>
    <property type="evidence" value="ECO:0007669"/>
    <property type="project" value="UniProtKB-KW"/>
</dbReference>
<keyword evidence="6" id="KW-1185">Reference proteome</keyword>
<dbReference type="PRINTS" id="PR00834">
    <property type="entry name" value="PROTEASES2C"/>
</dbReference>
<dbReference type="InterPro" id="IPR043504">
    <property type="entry name" value="Peptidase_S1_PA_chymotrypsin"/>
</dbReference>
<dbReference type="Pfam" id="PF13365">
    <property type="entry name" value="Trypsin_2"/>
    <property type="match status" value="1"/>
</dbReference>
<dbReference type="PANTHER" id="PTHR22939">
    <property type="entry name" value="SERINE PROTEASE FAMILY S1C HTRA-RELATED"/>
    <property type="match status" value="1"/>
</dbReference>